<protein>
    <submittedName>
        <fullName evidence="2">Uncharacterized protein</fullName>
    </submittedName>
</protein>
<proteinExistence type="predicted"/>
<evidence type="ECO:0000313" key="2">
    <source>
        <dbReference type="WBParaSite" id="PDA_v2.g6249.t1"/>
    </source>
</evidence>
<sequence>MKFLEPHLFKSIPLSVKGKIEMGLALEKMESLDGFYKLTEGYNEYAIGKFMAGKKFKIHEDFNADLLIRC</sequence>
<name>A0A914R477_9BILA</name>
<dbReference type="AlphaFoldDB" id="A0A914R477"/>
<reference evidence="2" key="1">
    <citation type="submission" date="2022-11" db="UniProtKB">
        <authorList>
            <consortium name="WormBaseParasite"/>
        </authorList>
    </citation>
    <scope>IDENTIFICATION</scope>
</reference>
<evidence type="ECO:0000313" key="1">
    <source>
        <dbReference type="Proteomes" id="UP000887578"/>
    </source>
</evidence>
<organism evidence="1 2">
    <name type="scientific">Panagrolaimus davidi</name>
    <dbReference type="NCBI Taxonomy" id="227884"/>
    <lineage>
        <taxon>Eukaryota</taxon>
        <taxon>Metazoa</taxon>
        <taxon>Ecdysozoa</taxon>
        <taxon>Nematoda</taxon>
        <taxon>Chromadorea</taxon>
        <taxon>Rhabditida</taxon>
        <taxon>Tylenchina</taxon>
        <taxon>Panagrolaimomorpha</taxon>
        <taxon>Panagrolaimoidea</taxon>
        <taxon>Panagrolaimidae</taxon>
        <taxon>Panagrolaimus</taxon>
    </lineage>
</organism>
<accession>A0A914R477</accession>
<keyword evidence="1" id="KW-1185">Reference proteome</keyword>
<dbReference type="WBParaSite" id="PDA_v2.g6249.t1">
    <property type="protein sequence ID" value="PDA_v2.g6249.t1"/>
    <property type="gene ID" value="PDA_v2.g6249"/>
</dbReference>
<dbReference type="Proteomes" id="UP000887578">
    <property type="component" value="Unplaced"/>
</dbReference>